<feature type="signal peptide" evidence="1">
    <location>
        <begin position="1"/>
        <end position="22"/>
    </location>
</feature>
<reference evidence="2 3" key="1">
    <citation type="submission" date="2012-02" db="EMBL/GenBank/DDBJ databases">
        <title>Complete sequence of chromosome of Singulisphaera acidiphila DSM 18658.</title>
        <authorList>
            <consortium name="US DOE Joint Genome Institute (JGI-PGF)"/>
            <person name="Lucas S."/>
            <person name="Copeland A."/>
            <person name="Lapidus A."/>
            <person name="Glavina del Rio T."/>
            <person name="Dalin E."/>
            <person name="Tice H."/>
            <person name="Bruce D."/>
            <person name="Goodwin L."/>
            <person name="Pitluck S."/>
            <person name="Peters L."/>
            <person name="Ovchinnikova G."/>
            <person name="Chertkov O."/>
            <person name="Kyrpides N."/>
            <person name="Mavromatis K."/>
            <person name="Ivanova N."/>
            <person name="Brettin T."/>
            <person name="Detter J.C."/>
            <person name="Han C."/>
            <person name="Larimer F."/>
            <person name="Land M."/>
            <person name="Hauser L."/>
            <person name="Markowitz V."/>
            <person name="Cheng J.-F."/>
            <person name="Hugenholtz P."/>
            <person name="Woyke T."/>
            <person name="Wu D."/>
            <person name="Tindall B."/>
            <person name="Pomrenke H."/>
            <person name="Brambilla E."/>
            <person name="Klenk H.-P."/>
            <person name="Eisen J.A."/>
        </authorList>
    </citation>
    <scope>NUCLEOTIDE SEQUENCE [LARGE SCALE GENOMIC DNA]</scope>
    <source>
        <strain evidence="3">ATCC BAA-1392 / DSM 18658 / VKM B-2454 / MOB10</strain>
    </source>
</reference>
<dbReference type="HOGENOM" id="CLU_2620133_0_0_0"/>
<dbReference type="AlphaFoldDB" id="L0DMZ0"/>
<dbReference type="KEGG" id="saci:Sinac_6675"/>
<dbReference type="RefSeq" id="WP_015249829.1">
    <property type="nucleotide sequence ID" value="NC_019892.1"/>
</dbReference>
<gene>
    <name evidence="2" type="ordered locus">Sinac_6675</name>
</gene>
<accession>L0DMZ0</accession>
<name>L0DMZ0_SINAD</name>
<dbReference type="EMBL" id="CP003364">
    <property type="protein sequence ID" value="AGA30749.1"/>
    <property type="molecule type" value="Genomic_DNA"/>
</dbReference>
<sequence>MRNVFNGVIWFTLISGAFFAVASQAERPNERPHLEAGREIAEGHPKDCLACKNRGRGLPAEIDEYTVWLVKDDGSARR</sequence>
<organism evidence="2 3">
    <name type="scientific">Singulisphaera acidiphila (strain ATCC BAA-1392 / DSM 18658 / VKM B-2454 / MOB10)</name>
    <dbReference type="NCBI Taxonomy" id="886293"/>
    <lineage>
        <taxon>Bacteria</taxon>
        <taxon>Pseudomonadati</taxon>
        <taxon>Planctomycetota</taxon>
        <taxon>Planctomycetia</taxon>
        <taxon>Isosphaerales</taxon>
        <taxon>Isosphaeraceae</taxon>
        <taxon>Singulisphaera</taxon>
    </lineage>
</organism>
<dbReference type="Proteomes" id="UP000010798">
    <property type="component" value="Chromosome"/>
</dbReference>
<proteinExistence type="predicted"/>
<keyword evidence="1" id="KW-0732">Signal</keyword>
<keyword evidence="3" id="KW-1185">Reference proteome</keyword>
<protein>
    <submittedName>
        <fullName evidence="2">Uncharacterized protein</fullName>
    </submittedName>
</protein>
<evidence type="ECO:0000256" key="1">
    <source>
        <dbReference type="SAM" id="SignalP"/>
    </source>
</evidence>
<feature type="chain" id="PRO_5003940980" evidence="1">
    <location>
        <begin position="23"/>
        <end position="78"/>
    </location>
</feature>
<evidence type="ECO:0000313" key="3">
    <source>
        <dbReference type="Proteomes" id="UP000010798"/>
    </source>
</evidence>
<evidence type="ECO:0000313" key="2">
    <source>
        <dbReference type="EMBL" id="AGA30749.1"/>
    </source>
</evidence>
<dbReference type="OrthoDB" id="9922672at2"/>